<evidence type="ECO:0000313" key="2">
    <source>
        <dbReference type="EMBL" id="PKI56729.1"/>
    </source>
</evidence>
<feature type="compositionally biased region" description="Polar residues" evidence="1">
    <location>
        <begin position="89"/>
        <end position="104"/>
    </location>
</feature>
<dbReference type="AlphaFoldDB" id="A0A2I0JKD5"/>
<keyword evidence="3" id="KW-1185">Reference proteome</keyword>
<organism evidence="2 3">
    <name type="scientific">Punica granatum</name>
    <name type="common">Pomegranate</name>
    <dbReference type="NCBI Taxonomy" id="22663"/>
    <lineage>
        <taxon>Eukaryota</taxon>
        <taxon>Viridiplantae</taxon>
        <taxon>Streptophyta</taxon>
        <taxon>Embryophyta</taxon>
        <taxon>Tracheophyta</taxon>
        <taxon>Spermatophyta</taxon>
        <taxon>Magnoliopsida</taxon>
        <taxon>eudicotyledons</taxon>
        <taxon>Gunneridae</taxon>
        <taxon>Pentapetalae</taxon>
        <taxon>rosids</taxon>
        <taxon>malvids</taxon>
        <taxon>Myrtales</taxon>
        <taxon>Lythraceae</taxon>
        <taxon>Punica</taxon>
    </lineage>
</organism>
<feature type="region of interest" description="Disordered" evidence="1">
    <location>
        <begin position="75"/>
        <end position="112"/>
    </location>
</feature>
<feature type="compositionally biased region" description="Low complexity" evidence="1">
    <location>
        <begin position="49"/>
        <end position="63"/>
    </location>
</feature>
<evidence type="ECO:0000256" key="1">
    <source>
        <dbReference type="SAM" id="MobiDB-lite"/>
    </source>
</evidence>
<gene>
    <name evidence="2" type="ORF">CRG98_022889</name>
</gene>
<name>A0A2I0JKD5_PUNGR</name>
<evidence type="ECO:0000313" key="3">
    <source>
        <dbReference type="Proteomes" id="UP000233551"/>
    </source>
</evidence>
<comment type="caution">
    <text evidence="2">The sequence shown here is derived from an EMBL/GenBank/DDBJ whole genome shotgun (WGS) entry which is preliminary data.</text>
</comment>
<dbReference type="PANTHER" id="PTHR36751">
    <property type="entry name" value="F3E22.8 PROTEIN"/>
    <property type="match status" value="1"/>
</dbReference>
<reference evidence="2 3" key="1">
    <citation type="submission" date="2017-11" db="EMBL/GenBank/DDBJ databases">
        <title>De-novo sequencing of pomegranate (Punica granatum L.) genome.</title>
        <authorList>
            <person name="Akparov Z."/>
            <person name="Amiraslanov A."/>
            <person name="Hajiyeva S."/>
            <person name="Abbasov M."/>
            <person name="Kaur K."/>
            <person name="Hamwieh A."/>
            <person name="Solovyev V."/>
            <person name="Salamov A."/>
            <person name="Braich B."/>
            <person name="Kosarev P."/>
            <person name="Mahmoud A."/>
            <person name="Hajiyev E."/>
            <person name="Babayeva S."/>
            <person name="Izzatullayeva V."/>
            <person name="Mammadov A."/>
            <person name="Mammadov A."/>
            <person name="Sharifova S."/>
            <person name="Ojaghi J."/>
            <person name="Eynullazada K."/>
            <person name="Bayramov B."/>
            <person name="Abdulazimova A."/>
            <person name="Shahmuradov I."/>
        </authorList>
    </citation>
    <scope>NUCLEOTIDE SEQUENCE [LARGE SCALE GENOMIC DNA]</scope>
    <source>
        <strain evidence="3">cv. AG2017</strain>
        <tissue evidence="2">Leaf</tissue>
    </source>
</reference>
<dbReference type="EMBL" id="PGOL01001578">
    <property type="protein sequence ID" value="PKI56729.1"/>
    <property type="molecule type" value="Genomic_DNA"/>
</dbReference>
<protein>
    <submittedName>
        <fullName evidence="2">Uncharacterized protein</fullName>
    </submittedName>
</protein>
<dbReference type="PANTHER" id="PTHR36751:SF1">
    <property type="entry name" value="F3E22.8 PROTEIN"/>
    <property type="match status" value="1"/>
</dbReference>
<dbReference type="Proteomes" id="UP000233551">
    <property type="component" value="Unassembled WGS sequence"/>
</dbReference>
<dbReference type="STRING" id="22663.A0A2I0JKD5"/>
<proteinExistence type="predicted"/>
<feature type="region of interest" description="Disordered" evidence="1">
    <location>
        <begin position="43"/>
        <end position="63"/>
    </location>
</feature>
<sequence>MDRRIRPSPYSQSPHRFSPLTRHRQLCILTTCLFSPVKVRTTSHHLSSHRSSSSTEPKSASKQSTFVLHSFSSSFLPSRGRPFSPGKSPRQNLILPSSVCNQPRRSSRSPEPDLSAMDLLLMTDNLTSAAARGLGFANLILLRRSMASVSLSEPSTDQSPPASSPLQISTAIFPPVQSNSCKTLPRRILRKRRSTRRISFSGDDSDGVGDYAPYGDDSAGGYGPFDGGSGFYGGGSGGWSFGGYGSDDSSSRSHPGSRFAFDFIYEVICWIALSNCVHFAFKKVVRIAADVVADAGRGKLVNWVGSSAKIYVDIHGNSICSRSVLMVQFLDENDGLQGMEARGLMHRFSSHDN</sequence>
<accession>A0A2I0JKD5</accession>